<dbReference type="AlphaFoldDB" id="A0A4R5CHE0"/>
<comment type="caution">
    <text evidence="2">The sequence shown here is derived from an EMBL/GenBank/DDBJ whole genome shotgun (WGS) entry which is preliminary data.</text>
</comment>
<feature type="transmembrane region" description="Helical" evidence="1">
    <location>
        <begin position="18"/>
        <end position="43"/>
    </location>
</feature>
<name>A0A4R5CHE0_9FLAO</name>
<proteinExistence type="predicted"/>
<evidence type="ECO:0000313" key="2">
    <source>
        <dbReference type="EMBL" id="TDD99155.1"/>
    </source>
</evidence>
<organism evidence="2 3">
    <name type="scientific">Flavobacterium cellulosilyticum</name>
    <dbReference type="NCBI Taxonomy" id="2541731"/>
    <lineage>
        <taxon>Bacteria</taxon>
        <taxon>Pseudomonadati</taxon>
        <taxon>Bacteroidota</taxon>
        <taxon>Flavobacteriia</taxon>
        <taxon>Flavobacteriales</taxon>
        <taxon>Flavobacteriaceae</taxon>
        <taxon>Flavobacterium</taxon>
    </lineage>
</organism>
<dbReference type="Proteomes" id="UP000295479">
    <property type="component" value="Unassembled WGS sequence"/>
</dbReference>
<keyword evidence="1" id="KW-0472">Membrane</keyword>
<evidence type="ECO:0000313" key="3">
    <source>
        <dbReference type="Proteomes" id="UP000295479"/>
    </source>
</evidence>
<keyword evidence="1" id="KW-0812">Transmembrane</keyword>
<reference evidence="2 3" key="1">
    <citation type="submission" date="2019-03" db="EMBL/GenBank/DDBJ databases">
        <title>Flavobacterium AR-3-4 sp. nov. isolated from arctic soil.</title>
        <authorList>
            <person name="Chaudhary D.K."/>
        </authorList>
    </citation>
    <scope>NUCLEOTIDE SEQUENCE [LARGE SCALE GENOMIC DNA]</scope>
    <source>
        <strain evidence="2 3">AR-3-4</strain>
    </source>
</reference>
<keyword evidence="3" id="KW-1185">Reference proteome</keyword>
<evidence type="ECO:0008006" key="4">
    <source>
        <dbReference type="Google" id="ProtNLM"/>
    </source>
</evidence>
<sequence length="81" mass="9771">MLKNIGINFQKKSPNERFLFIIGILFFFVYLLLGLIVIFWNFLFPQSFPIEMTSTYRVSFGVVLIVYSFFRFFRFFNSNNN</sequence>
<keyword evidence="1" id="KW-1133">Transmembrane helix</keyword>
<protein>
    <recommendedName>
        <fullName evidence="4">CPBP family intramembrane metalloprotease</fullName>
    </recommendedName>
</protein>
<dbReference type="EMBL" id="SMFK01000001">
    <property type="protein sequence ID" value="TDD99155.1"/>
    <property type="molecule type" value="Genomic_DNA"/>
</dbReference>
<evidence type="ECO:0000256" key="1">
    <source>
        <dbReference type="SAM" id="Phobius"/>
    </source>
</evidence>
<feature type="transmembrane region" description="Helical" evidence="1">
    <location>
        <begin position="55"/>
        <end position="73"/>
    </location>
</feature>
<gene>
    <name evidence="2" type="ORF">E0F76_00045</name>
</gene>
<accession>A0A4R5CHE0</accession>